<dbReference type="PANTHER" id="PTHR42912:SF80">
    <property type="entry name" value="METHYLTRANSFERASE DOMAIN-CONTAINING PROTEIN"/>
    <property type="match status" value="1"/>
</dbReference>
<gene>
    <name evidence="2" type="ORF">RZ517_05935</name>
</gene>
<organism evidence="2 3">
    <name type="scientific">Roseovarius phycicola</name>
    <dbReference type="NCBI Taxonomy" id="3080976"/>
    <lineage>
        <taxon>Bacteria</taxon>
        <taxon>Pseudomonadati</taxon>
        <taxon>Pseudomonadota</taxon>
        <taxon>Alphaproteobacteria</taxon>
        <taxon>Rhodobacterales</taxon>
        <taxon>Roseobacteraceae</taxon>
        <taxon>Roseovarius</taxon>
    </lineage>
</organism>
<name>A0ABZ2HKB7_9RHOB</name>
<dbReference type="Proteomes" id="UP001364156">
    <property type="component" value="Chromosome"/>
</dbReference>
<dbReference type="GO" id="GO:0008168">
    <property type="term" value="F:methyltransferase activity"/>
    <property type="evidence" value="ECO:0007669"/>
    <property type="project" value="UniProtKB-KW"/>
</dbReference>
<evidence type="ECO:0000313" key="2">
    <source>
        <dbReference type="EMBL" id="WWR47708.1"/>
    </source>
</evidence>
<evidence type="ECO:0000313" key="3">
    <source>
        <dbReference type="Proteomes" id="UP001364156"/>
    </source>
</evidence>
<sequence>MKISVTPEELAAGRGYEALFVPALFSAWPSHILNSVDIQTGAHVLDVACGTGVLSRHALAHVGPEGQVVAVDPAPGMLAAAQELESRIDWRLGRAEDLPVDANAFDAVLSQFGLMFFEDKVKALEEMHRALKPGGYLSLALWHFVDQNPIYGDIAALLDEQVSSAAGHAVRLPFCLGEPDAVADLVSQAGLHDIRFETKTNEARFPSTRTMVEAELRGWLPLFGINLSEDKIEKVLSEAEARLAPYEANTGEALFPTTAYIMTARKSERPL</sequence>
<dbReference type="InterPro" id="IPR013216">
    <property type="entry name" value="Methyltransf_11"/>
</dbReference>
<dbReference type="Gene3D" id="3.40.50.150">
    <property type="entry name" value="Vaccinia Virus protein VP39"/>
    <property type="match status" value="1"/>
</dbReference>
<dbReference type="CDD" id="cd02440">
    <property type="entry name" value="AdoMet_MTases"/>
    <property type="match status" value="1"/>
</dbReference>
<feature type="domain" description="Methyltransferase type 11" evidence="1">
    <location>
        <begin position="45"/>
        <end position="138"/>
    </location>
</feature>
<dbReference type="EMBL" id="CP146069">
    <property type="protein sequence ID" value="WWR47708.1"/>
    <property type="molecule type" value="Genomic_DNA"/>
</dbReference>
<accession>A0ABZ2HKB7</accession>
<protein>
    <submittedName>
        <fullName evidence="2">Methyltransferase domain-containing protein</fullName>
    </submittedName>
</protein>
<dbReference type="GO" id="GO:0032259">
    <property type="term" value="P:methylation"/>
    <property type="evidence" value="ECO:0007669"/>
    <property type="project" value="UniProtKB-KW"/>
</dbReference>
<dbReference type="RefSeq" id="WP_338550541.1">
    <property type="nucleotide sequence ID" value="NZ_CP146069.1"/>
</dbReference>
<dbReference type="InterPro" id="IPR029063">
    <property type="entry name" value="SAM-dependent_MTases_sf"/>
</dbReference>
<evidence type="ECO:0000259" key="1">
    <source>
        <dbReference type="Pfam" id="PF08241"/>
    </source>
</evidence>
<dbReference type="InterPro" id="IPR050508">
    <property type="entry name" value="Methyltransf_Superfamily"/>
</dbReference>
<reference evidence="2 3" key="1">
    <citation type="submission" date="2023-10" db="EMBL/GenBank/DDBJ databases">
        <title>Roseovarius strain S88 nov., isolated from a marine algae.</title>
        <authorList>
            <person name="Lee M.W."/>
            <person name="Lee J.K."/>
            <person name="Kim J.M."/>
            <person name="Choi D.G."/>
            <person name="Baek J.H."/>
            <person name="Bayburt H."/>
            <person name="Jung J.J."/>
            <person name="Han D.M."/>
            <person name="Jeon C.O."/>
        </authorList>
    </citation>
    <scope>NUCLEOTIDE SEQUENCE [LARGE SCALE GENOMIC DNA]</scope>
    <source>
        <strain evidence="2 3">S88</strain>
    </source>
</reference>
<proteinExistence type="predicted"/>
<keyword evidence="2" id="KW-0489">Methyltransferase</keyword>
<keyword evidence="3" id="KW-1185">Reference proteome</keyword>
<dbReference type="Pfam" id="PF08241">
    <property type="entry name" value="Methyltransf_11"/>
    <property type="match status" value="1"/>
</dbReference>
<dbReference type="SUPFAM" id="SSF53335">
    <property type="entry name" value="S-adenosyl-L-methionine-dependent methyltransferases"/>
    <property type="match status" value="1"/>
</dbReference>
<keyword evidence="2" id="KW-0808">Transferase</keyword>
<dbReference type="PANTHER" id="PTHR42912">
    <property type="entry name" value="METHYLTRANSFERASE"/>
    <property type="match status" value="1"/>
</dbReference>